<evidence type="ECO:0000256" key="3">
    <source>
        <dbReference type="ARBA" id="ARBA00036696"/>
    </source>
</evidence>
<dbReference type="SUPFAM" id="SSF51338">
    <property type="entry name" value="Composite domain of metallo-dependent hydrolases"/>
    <property type="match status" value="1"/>
</dbReference>
<dbReference type="AlphaFoldDB" id="A0A0G4HTC3"/>
<dbReference type="InterPro" id="IPR050378">
    <property type="entry name" value="Metallo-dep_Hydrolases_sf"/>
</dbReference>
<dbReference type="InterPro" id="IPR006680">
    <property type="entry name" value="Amidohydro-rel"/>
</dbReference>
<dbReference type="Pfam" id="PF01979">
    <property type="entry name" value="Amidohydro_1"/>
    <property type="match status" value="1"/>
</dbReference>
<dbReference type="EC" id="3.5.2.2" evidence="4"/>
<dbReference type="PANTHER" id="PTHR11647:SF1">
    <property type="entry name" value="COLLAPSIN RESPONSE MEDIATOR PROTEIN"/>
    <property type="match status" value="1"/>
</dbReference>
<evidence type="ECO:0000256" key="4">
    <source>
        <dbReference type="ARBA" id="ARBA00039113"/>
    </source>
</evidence>
<evidence type="ECO:0000313" key="7">
    <source>
        <dbReference type="EMBL" id="CEM47600.1"/>
    </source>
</evidence>
<comment type="catalytic activity">
    <reaction evidence="3">
        <text>5,6-dihydrouracil + H2O = 3-(carbamoylamino)propanoate + H(+)</text>
        <dbReference type="Rhea" id="RHEA:16121"/>
        <dbReference type="ChEBI" id="CHEBI:11892"/>
        <dbReference type="ChEBI" id="CHEBI:15377"/>
        <dbReference type="ChEBI" id="CHEBI:15378"/>
        <dbReference type="ChEBI" id="CHEBI:15901"/>
        <dbReference type="EC" id="3.5.2.2"/>
    </reaction>
</comment>
<name>A0A0G4HTC3_9ALVE</name>
<proteinExistence type="inferred from homology"/>
<dbReference type="EMBL" id="CDMZ01003791">
    <property type="protein sequence ID" value="CEM47600.1"/>
    <property type="molecule type" value="Genomic_DNA"/>
</dbReference>
<gene>
    <name evidence="7" type="ORF">Cvel_31346</name>
</gene>
<dbReference type="SUPFAM" id="SSF51556">
    <property type="entry name" value="Metallo-dependent hydrolases"/>
    <property type="match status" value="1"/>
</dbReference>
<evidence type="ECO:0000259" key="6">
    <source>
        <dbReference type="Pfam" id="PF01979"/>
    </source>
</evidence>
<comment type="similarity">
    <text evidence="2">Belongs to the metallo-dependent hydrolases superfamily. Hydantoinase/dihydropyrimidinase family.</text>
</comment>
<evidence type="ECO:0000256" key="2">
    <source>
        <dbReference type="ARBA" id="ARBA00008829"/>
    </source>
</evidence>
<dbReference type="Gene3D" id="3.20.20.140">
    <property type="entry name" value="Metal-dependent hydrolases"/>
    <property type="match status" value="1"/>
</dbReference>
<feature type="domain" description="Amidohydrolase-related" evidence="6">
    <location>
        <begin position="355"/>
        <end position="450"/>
    </location>
</feature>
<protein>
    <recommendedName>
        <fullName evidence="4">dihydropyrimidinase</fullName>
        <ecNumber evidence="4">3.5.2.2</ecNumber>
    </recommendedName>
</protein>
<dbReference type="Gene3D" id="2.30.40.10">
    <property type="entry name" value="Urease, subunit C, domain 1"/>
    <property type="match status" value="1"/>
</dbReference>
<organism evidence="7">
    <name type="scientific">Chromera velia CCMP2878</name>
    <dbReference type="NCBI Taxonomy" id="1169474"/>
    <lineage>
        <taxon>Eukaryota</taxon>
        <taxon>Sar</taxon>
        <taxon>Alveolata</taxon>
        <taxon>Colpodellida</taxon>
        <taxon>Chromeraceae</taxon>
        <taxon>Chromera</taxon>
    </lineage>
</organism>
<evidence type="ECO:0000256" key="5">
    <source>
        <dbReference type="SAM" id="MobiDB-lite"/>
    </source>
</evidence>
<sequence length="458" mass="47833">MHPSRRQDGASGSAGEETAQGDVDGDGNRRPLEGNFRAESPAVHALLPLPEKSLDLTLLAGGEVFSPKPLGKRDLLFGGGRIVAVLDVDEGLSLRKACRFVRYIENGLSVVPGLVDIHVHATGGGGEAGPSSMIQPSSSQKLMAAGTTTIVGVLGTDGIARSPEALVAKCRGLEAEGMTAFFYTGSYAVPPRTVTESVEKDIMMIDRCIGVGEVALSDPRGSYPTVQQMAELGSAVYRAGLLSGKKAIVHCHMGGEEAGLIPVFEALKGKLLPARVFLPTHMSRTPGLVAQARELVKMGGHVDLTGGKGTAEVIDGWLKEARSGSGGIDVSKVSISSDCYGSLPKLDPETGEVIGYDYARPTSLLKTLSRLMDGEAGWGLEDAIPFVTSNPAGALGFDKKGKIEVGADADVCIINVEKLKGVDQSPTGGAQAQGKHDVDDVVQMTFAGGRLLYEKPSK</sequence>
<reference evidence="7" key="1">
    <citation type="submission" date="2014-11" db="EMBL/GenBank/DDBJ databases">
        <authorList>
            <person name="Otto D Thomas"/>
            <person name="Naeem Raeece"/>
        </authorList>
    </citation>
    <scope>NUCLEOTIDE SEQUENCE</scope>
</reference>
<feature type="region of interest" description="Disordered" evidence="5">
    <location>
        <begin position="1"/>
        <end position="34"/>
    </location>
</feature>
<dbReference type="VEuPathDB" id="CryptoDB:Cvel_31346"/>
<dbReference type="InterPro" id="IPR011059">
    <property type="entry name" value="Metal-dep_hydrolase_composite"/>
</dbReference>
<dbReference type="InterPro" id="IPR032466">
    <property type="entry name" value="Metal_Hydrolase"/>
</dbReference>
<dbReference type="PANTHER" id="PTHR11647">
    <property type="entry name" value="HYDRANTOINASE/DIHYDROPYRIMIDINASE FAMILY MEMBER"/>
    <property type="match status" value="1"/>
</dbReference>
<comment type="cofactor">
    <cofactor evidence="1">
        <name>Zn(2+)</name>
        <dbReference type="ChEBI" id="CHEBI:29105"/>
    </cofactor>
</comment>
<accession>A0A0G4HTC3</accession>
<evidence type="ECO:0000256" key="1">
    <source>
        <dbReference type="ARBA" id="ARBA00001947"/>
    </source>
</evidence>
<dbReference type="GO" id="GO:0004157">
    <property type="term" value="F:dihydropyrimidinase activity"/>
    <property type="evidence" value="ECO:0007669"/>
    <property type="project" value="UniProtKB-EC"/>
</dbReference>